<name>A0A2Z3HWZ9_9CAUL</name>
<evidence type="ECO:0000256" key="9">
    <source>
        <dbReference type="PIRSR" id="PIRSR600821-52"/>
    </source>
</evidence>
<dbReference type="RefSeq" id="WP_110449916.1">
    <property type="nucleotide sequence ID" value="NZ_CP029479.1"/>
</dbReference>
<dbReference type="InterPro" id="IPR020622">
    <property type="entry name" value="Ala_racemase_pyridoxalP-BS"/>
</dbReference>
<dbReference type="AlphaFoldDB" id="A0A2Z3HWZ9"/>
<dbReference type="Gene3D" id="2.40.37.10">
    <property type="entry name" value="Lyase, Ornithine Decarboxylase, Chain A, domain 1"/>
    <property type="match status" value="1"/>
</dbReference>
<evidence type="ECO:0000256" key="1">
    <source>
        <dbReference type="ARBA" id="ARBA00000316"/>
    </source>
</evidence>
<feature type="binding site" evidence="7 9">
    <location>
        <position position="297"/>
    </location>
    <ligand>
        <name>substrate</name>
    </ligand>
</feature>
<organism evidence="11 12">
    <name type="scientific">Phenylobacterium parvum</name>
    <dbReference type="NCBI Taxonomy" id="2201350"/>
    <lineage>
        <taxon>Bacteria</taxon>
        <taxon>Pseudomonadati</taxon>
        <taxon>Pseudomonadota</taxon>
        <taxon>Alphaproteobacteria</taxon>
        <taxon>Caulobacterales</taxon>
        <taxon>Caulobacteraceae</taxon>
        <taxon>Phenylobacterium</taxon>
    </lineage>
</organism>
<dbReference type="EMBL" id="CP029479">
    <property type="protein sequence ID" value="AWM77349.1"/>
    <property type="molecule type" value="Genomic_DNA"/>
</dbReference>
<evidence type="ECO:0000256" key="2">
    <source>
        <dbReference type="ARBA" id="ARBA00001933"/>
    </source>
</evidence>
<dbReference type="GO" id="GO:0005829">
    <property type="term" value="C:cytosol"/>
    <property type="evidence" value="ECO:0007669"/>
    <property type="project" value="TreeGrafter"/>
</dbReference>
<evidence type="ECO:0000256" key="3">
    <source>
        <dbReference type="ARBA" id="ARBA00007880"/>
    </source>
</evidence>
<dbReference type="Proteomes" id="UP000247763">
    <property type="component" value="Chromosome"/>
</dbReference>
<dbReference type="Pfam" id="PF01168">
    <property type="entry name" value="Ala_racemase_N"/>
    <property type="match status" value="1"/>
</dbReference>
<reference evidence="12" key="1">
    <citation type="submission" date="2018-05" db="EMBL/GenBank/DDBJ databases">
        <title>Genome sequencing of Phenylobacterium sp. HYN0004.</title>
        <authorList>
            <person name="Yi H."/>
            <person name="Baek C."/>
        </authorList>
    </citation>
    <scope>NUCLEOTIDE SEQUENCE [LARGE SCALE GENOMIC DNA]</scope>
    <source>
        <strain evidence="12">HYN0004</strain>
    </source>
</reference>
<dbReference type="SMART" id="SM01005">
    <property type="entry name" value="Ala_racemase_C"/>
    <property type="match status" value="1"/>
</dbReference>
<dbReference type="InterPro" id="IPR009006">
    <property type="entry name" value="Ala_racemase/Decarboxylase_C"/>
</dbReference>
<comment type="similarity">
    <text evidence="3 7">Belongs to the alanine racemase family.</text>
</comment>
<keyword evidence="5 7" id="KW-0663">Pyridoxal phosphate</keyword>
<dbReference type="PANTHER" id="PTHR30511:SF0">
    <property type="entry name" value="ALANINE RACEMASE, CATABOLIC-RELATED"/>
    <property type="match status" value="1"/>
</dbReference>
<dbReference type="KEGG" id="phb:HYN04_05960"/>
<protein>
    <recommendedName>
        <fullName evidence="4 7">Alanine racemase</fullName>
        <ecNumber evidence="4 7">5.1.1.1</ecNumber>
    </recommendedName>
</protein>
<dbReference type="SUPFAM" id="SSF50621">
    <property type="entry name" value="Alanine racemase C-terminal domain-like"/>
    <property type="match status" value="1"/>
</dbReference>
<feature type="modified residue" description="N6-(pyridoxal phosphate)lysine" evidence="7 8">
    <location>
        <position position="35"/>
    </location>
</feature>
<keyword evidence="12" id="KW-1185">Reference proteome</keyword>
<accession>A0A2Z3HWZ9</accession>
<dbReference type="GO" id="GO:0030170">
    <property type="term" value="F:pyridoxal phosphate binding"/>
    <property type="evidence" value="ECO:0007669"/>
    <property type="project" value="UniProtKB-UniRule"/>
</dbReference>
<dbReference type="Pfam" id="PF00842">
    <property type="entry name" value="Ala_racemase_C"/>
    <property type="match status" value="1"/>
</dbReference>
<dbReference type="PANTHER" id="PTHR30511">
    <property type="entry name" value="ALANINE RACEMASE"/>
    <property type="match status" value="1"/>
</dbReference>
<evidence type="ECO:0000313" key="11">
    <source>
        <dbReference type="EMBL" id="AWM77349.1"/>
    </source>
</evidence>
<keyword evidence="6 7" id="KW-0413">Isomerase</keyword>
<evidence type="ECO:0000256" key="5">
    <source>
        <dbReference type="ARBA" id="ARBA00022898"/>
    </source>
</evidence>
<dbReference type="SUPFAM" id="SSF51419">
    <property type="entry name" value="PLP-binding barrel"/>
    <property type="match status" value="1"/>
</dbReference>
<evidence type="ECO:0000313" key="12">
    <source>
        <dbReference type="Proteomes" id="UP000247763"/>
    </source>
</evidence>
<evidence type="ECO:0000259" key="10">
    <source>
        <dbReference type="SMART" id="SM01005"/>
    </source>
</evidence>
<evidence type="ECO:0000256" key="4">
    <source>
        <dbReference type="ARBA" id="ARBA00013089"/>
    </source>
</evidence>
<comment type="function">
    <text evidence="7">Catalyzes the interconversion of L-alanine and D-alanine. May also act on other amino acids.</text>
</comment>
<comment type="pathway">
    <text evidence="7">Amino-acid biosynthesis; D-alanine biosynthesis; D-alanine from L-alanine: step 1/1.</text>
</comment>
<evidence type="ECO:0000256" key="8">
    <source>
        <dbReference type="PIRSR" id="PIRSR600821-50"/>
    </source>
</evidence>
<sequence>MPHRARLTVDLSALDRNYRTLSAVAGPAETAPVVKADGYGLGARQVSLSLWEAGARSFFVARLDEGEALRRALGPARPARIFVLDGLVPGTADRVRRSQLIPLLADPGQVAAARAAGGDFPVGLHVDTGMNRQGLSPADLSTLVGDPVLQPVLLMSHLGSAAEAGAKRNQVQLERFRAARGLFPDLPASLAASAGLFLGTEWRFDMVRPGVSLFGGGPFETPDPRIEAVATLDAPILYVRTVEPGEWLGYGSGLQVTQPLRIAVAAAGYADGLLRRGGGRASAWFAGARRPVRIINMDLLAIEIGDTPARPGDRIELMGPNLPVDDLAAATDTVAHECLVRLSGRARRRYVRS</sequence>
<dbReference type="PROSITE" id="PS00395">
    <property type="entry name" value="ALANINE_RACEMASE"/>
    <property type="match status" value="1"/>
</dbReference>
<proteinExistence type="inferred from homology"/>
<feature type="active site" description="Proton acceptor; specific for D-alanine" evidence="7">
    <location>
        <position position="35"/>
    </location>
</feature>
<dbReference type="InterPro" id="IPR001608">
    <property type="entry name" value="Ala_racemase_N"/>
</dbReference>
<dbReference type="CDD" id="cd00430">
    <property type="entry name" value="PLPDE_III_AR"/>
    <property type="match status" value="1"/>
</dbReference>
<dbReference type="EC" id="5.1.1.1" evidence="4 7"/>
<feature type="active site" description="Proton acceptor; specific for L-alanine" evidence="7">
    <location>
        <position position="250"/>
    </location>
</feature>
<dbReference type="GO" id="GO:0030632">
    <property type="term" value="P:D-alanine biosynthetic process"/>
    <property type="evidence" value="ECO:0007669"/>
    <property type="project" value="UniProtKB-UniRule"/>
</dbReference>
<dbReference type="GO" id="GO:0008784">
    <property type="term" value="F:alanine racemase activity"/>
    <property type="evidence" value="ECO:0007669"/>
    <property type="project" value="UniProtKB-UniRule"/>
</dbReference>
<comment type="cofactor">
    <cofactor evidence="2 7 8">
        <name>pyridoxal 5'-phosphate</name>
        <dbReference type="ChEBI" id="CHEBI:597326"/>
    </cofactor>
</comment>
<dbReference type="PRINTS" id="PR00992">
    <property type="entry name" value="ALARACEMASE"/>
</dbReference>
<feature type="domain" description="Alanine racemase C-terminal" evidence="10">
    <location>
        <begin position="229"/>
        <end position="351"/>
    </location>
</feature>
<dbReference type="InterPro" id="IPR029066">
    <property type="entry name" value="PLP-binding_barrel"/>
</dbReference>
<comment type="catalytic activity">
    <reaction evidence="1 7">
        <text>L-alanine = D-alanine</text>
        <dbReference type="Rhea" id="RHEA:20249"/>
        <dbReference type="ChEBI" id="CHEBI:57416"/>
        <dbReference type="ChEBI" id="CHEBI:57972"/>
        <dbReference type="EC" id="5.1.1.1"/>
    </reaction>
</comment>
<dbReference type="Gene3D" id="3.20.20.10">
    <property type="entry name" value="Alanine racemase"/>
    <property type="match status" value="1"/>
</dbReference>
<feature type="binding site" evidence="7 9">
    <location>
        <position position="132"/>
    </location>
    <ligand>
        <name>substrate</name>
    </ligand>
</feature>
<gene>
    <name evidence="11" type="primary">alr</name>
    <name evidence="11" type="ORF">HYN04_05960</name>
</gene>
<dbReference type="HAMAP" id="MF_01201">
    <property type="entry name" value="Ala_racemase"/>
    <property type="match status" value="1"/>
</dbReference>
<evidence type="ECO:0000256" key="6">
    <source>
        <dbReference type="ARBA" id="ARBA00023235"/>
    </source>
</evidence>
<dbReference type="UniPathway" id="UPA00042">
    <property type="reaction ID" value="UER00497"/>
</dbReference>
<evidence type="ECO:0000256" key="7">
    <source>
        <dbReference type="HAMAP-Rule" id="MF_01201"/>
    </source>
</evidence>
<dbReference type="InterPro" id="IPR011079">
    <property type="entry name" value="Ala_racemase_C"/>
</dbReference>
<dbReference type="InterPro" id="IPR000821">
    <property type="entry name" value="Ala_racemase"/>
</dbReference>
<dbReference type="OrthoDB" id="9813814at2"/>
<dbReference type="NCBIfam" id="TIGR00492">
    <property type="entry name" value="alr"/>
    <property type="match status" value="1"/>
</dbReference>